<reference evidence="3 4" key="2">
    <citation type="journal article" date="2016" name="Front. Microbiol.">
        <title>Genome and transcriptome sequences reveal the specific parasitism of the nematophagous Purpureocillium lilacinum 36-1.</title>
        <authorList>
            <person name="Xie J."/>
            <person name="Li S."/>
            <person name="Mo C."/>
            <person name="Xiao X."/>
            <person name="Peng D."/>
            <person name="Wang G."/>
            <person name="Xiao Y."/>
        </authorList>
    </citation>
    <scope>NUCLEOTIDE SEQUENCE [LARGE SCALE GENOMIC DNA]</scope>
    <source>
        <strain evidence="3 4">36-1</strain>
    </source>
</reference>
<evidence type="ECO:0000313" key="2">
    <source>
        <dbReference type="EMBL" id="KAK4095474.1"/>
    </source>
</evidence>
<reference evidence="3" key="1">
    <citation type="submission" date="2015-05" db="EMBL/GenBank/DDBJ databases">
        <authorList>
            <person name="Wang D.B."/>
            <person name="Wang M."/>
        </authorList>
    </citation>
    <scope>NUCLEOTIDE SEQUENCE</scope>
    <source>
        <strain evidence="3">36-1</strain>
    </source>
</reference>
<dbReference type="Proteomes" id="UP000245956">
    <property type="component" value="Unassembled WGS sequence"/>
</dbReference>
<protein>
    <submittedName>
        <fullName evidence="3">Uncharacterized protein</fullName>
    </submittedName>
</protein>
<feature type="signal peptide" evidence="1">
    <location>
        <begin position="1"/>
        <end position="17"/>
    </location>
</feature>
<sequence length="93" mass="9759">MKAVAALLVALVAAVSASPVLSERADQCAGIAAACTQKVTDHSTPHLYLTPTPSTCETECRAQHVDTLCPVDVARFCPCYHVAKDCIKDAGCQ</sequence>
<dbReference type="EMBL" id="LCWV01000030">
    <property type="protein sequence ID" value="PWI65720.1"/>
    <property type="molecule type" value="Genomic_DNA"/>
</dbReference>
<name>A0A2U3DU02_PURLI</name>
<dbReference type="Proteomes" id="UP001287286">
    <property type="component" value="Unassembled WGS sequence"/>
</dbReference>
<reference evidence="2" key="3">
    <citation type="submission" date="2023-11" db="EMBL/GenBank/DDBJ databases">
        <authorList>
            <person name="Beijen E."/>
            <person name="Ohm R.A."/>
        </authorList>
    </citation>
    <scope>NUCLEOTIDE SEQUENCE</scope>
    <source>
        <strain evidence="2">CBS 150709</strain>
    </source>
</reference>
<evidence type="ECO:0000256" key="1">
    <source>
        <dbReference type="SAM" id="SignalP"/>
    </source>
</evidence>
<accession>A0A2U3DU02</accession>
<evidence type="ECO:0000313" key="3">
    <source>
        <dbReference type="EMBL" id="PWI65720.1"/>
    </source>
</evidence>
<keyword evidence="5" id="KW-1185">Reference proteome</keyword>
<comment type="caution">
    <text evidence="3">The sequence shown here is derived from an EMBL/GenBank/DDBJ whole genome shotgun (WGS) entry which is preliminary data.</text>
</comment>
<gene>
    <name evidence="3" type="ORF">PCL_06691</name>
    <name evidence="2" type="ORF">Purlil1_270</name>
</gene>
<keyword evidence="1" id="KW-0732">Signal</keyword>
<feature type="chain" id="PRO_5015409097" evidence="1">
    <location>
        <begin position="18"/>
        <end position="93"/>
    </location>
</feature>
<organism evidence="3 4">
    <name type="scientific">Purpureocillium lilacinum</name>
    <name type="common">Paecilomyces lilacinus</name>
    <dbReference type="NCBI Taxonomy" id="33203"/>
    <lineage>
        <taxon>Eukaryota</taxon>
        <taxon>Fungi</taxon>
        <taxon>Dikarya</taxon>
        <taxon>Ascomycota</taxon>
        <taxon>Pezizomycotina</taxon>
        <taxon>Sordariomycetes</taxon>
        <taxon>Hypocreomycetidae</taxon>
        <taxon>Hypocreales</taxon>
        <taxon>Ophiocordycipitaceae</taxon>
        <taxon>Purpureocillium</taxon>
    </lineage>
</organism>
<proteinExistence type="predicted"/>
<evidence type="ECO:0000313" key="4">
    <source>
        <dbReference type="Proteomes" id="UP000245956"/>
    </source>
</evidence>
<dbReference type="AlphaFoldDB" id="A0A2U3DU02"/>
<reference evidence="2 5" key="4">
    <citation type="journal article" date="2024" name="Microbiol. Resour. Announc.">
        <title>Genome annotations for the ascomycete fungi Trichoderma harzianum, Trichoderma aggressivum, and Purpureocillium lilacinum.</title>
        <authorList>
            <person name="Beijen E.P.W."/>
            <person name="Ohm R.A."/>
        </authorList>
    </citation>
    <scope>NUCLEOTIDE SEQUENCE [LARGE SCALE GENOMIC DNA]</scope>
    <source>
        <strain evidence="2 5">CBS 150709</strain>
    </source>
</reference>
<evidence type="ECO:0000313" key="5">
    <source>
        <dbReference type="Proteomes" id="UP001287286"/>
    </source>
</evidence>
<dbReference type="EMBL" id="JAWRVI010000001">
    <property type="protein sequence ID" value="KAK4095474.1"/>
    <property type="molecule type" value="Genomic_DNA"/>
</dbReference>